<dbReference type="PANTHER" id="PTHR10093">
    <property type="entry name" value="IRON-SULFUR CLUSTER ASSEMBLY ENZYME NIFU HOMOLOG"/>
    <property type="match status" value="1"/>
</dbReference>
<dbReference type="AlphaFoldDB" id="A0A7H4MNH6"/>
<organism evidence="6 7">
    <name type="scientific">Klebsiella variicola</name>
    <dbReference type="NCBI Taxonomy" id="244366"/>
    <lineage>
        <taxon>Bacteria</taxon>
        <taxon>Pseudomonadati</taxon>
        <taxon>Pseudomonadota</taxon>
        <taxon>Gammaproteobacteria</taxon>
        <taxon>Enterobacterales</taxon>
        <taxon>Enterobacteriaceae</taxon>
        <taxon>Klebsiella/Raoultella group</taxon>
        <taxon>Klebsiella</taxon>
        <taxon>Klebsiella pneumoniae complex</taxon>
    </lineage>
</organism>
<dbReference type="InterPro" id="IPR002871">
    <property type="entry name" value="NIF_FeS_clus_asmbl_NifU_N"/>
</dbReference>
<keyword evidence="2" id="KW-0408">Iron</keyword>
<dbReference type="CDD" id="cd06664">
    <property type="entry name" value="IscU_like"/>
    <property type="match status" value="1"/>
</dbReference>
<dbReference type="Pfam" id="PF04324">
    <property type="entry name" value="Fer2_BFD"/>
    <property type="match status" value="1"/>
</dbReference>
<gene>
    <name evidence="6" type="primary">nifU_1</name>
    <name evidence="6" type="ORF">NCTC9177_05801</name>
</gene>
<evidence type="ECO:0000313" key="6">
    <source>
        <dbReference type="EMBL" id="STS91876.1"/>
    </source>
</evidence>
<dbReference type="Gene3D" id="1.10.10.1100">
    <property type="entry name" value="BFD-like [2Fe-2S]-binding domain"/>
    <property type="match status" value="1"/>
</dbReference>
<evidence type="ECO:0000259" key="4">
    <source>
        <dbReference type="Pfam" id="PF01592"/>
    </source>
</evidence>
<keyword evidence="1" id="KW-0479">Metal-binding</keyword>
<protein>
    <submittedName>
        <fullName evidence="6">Fe-S cluster assembly protein NifU</fullName>
    </submittedName>
</protein>
<comment type="caution">
    <text evidence="6">The sequence shown here is derived from an EMBL/GenBank/DDBJ whole genome shotgun (WGS) entry which is preliminary data.</text>
</comment>
<feature type="domain" description="NIF system FeS cluster assembly NifU N-terminal" evidence="4">
    <location>
        <begin position="4"/>
        <end position="125"/>
    </location>
</feature>
<dbReference type="EMBL" id="UGKR01000003">
    <property type="protein sequence ID" value="STS91876.1"/>
    <property type="molecule type" value="Genomic_DNA"/>
</dbReference>
<reference evidence="6 7" key="1">
    <citation type="submission" date="2018-06" db="EMBL/GenBank/DDBJ databases">
        <authorList>
            <consortium name="Pathogen Informatics"/>
            <person name="Doyle S."/>
        </authorList>
    </citation>
    <scope>NUCLEOTIDE SEQUENCE [LARGE SCALE GENOMIC DNA]</scope>
    <source>
        <strain evidence="6 7">NCTC9177</strain>
    </source>
</reference>
<dbReference type="InterPro" id="IPR010238">
    <property type="entry name" value="NIF_FeS_clus_asmbl_NifU"/>
</dbReference>
<evidence type="ECO:0000256" key="3">
    <source>
        <dbReference type="ARBA" id="ARBA00023014"/>
    </source>
</evidence>
<dbReference type="CDD" id="cd19947">
    <property type="entry name" value="NifU_Fer2_BFD-like"/>
    <property type="match status" value="1"/>
</dbReference>
<dbReference type="Gene3D" id="3.90.1010.10">
    <property type="match status" value="1"/>
</dbReference>
<dbReference type="GO" id="GO:0051536">
    <property type="term" value="F:iron-sulfur cluster binding"/>
    <property type="evidence" value="ECO:0007669"/>
    <property type="project" value="UniProtKB-KW"/>
</dbReference>
<dbReference type="Proteomes" id="UP000254545">
    <property type="component" value="Unassembled WGS sequence"/>
</dbReference>
<dbReference type="SUPFAM" id="SSF82649">
    <property type="entry name" value="SufE/NifU"/>
    <property type="match status" value="1"/>
</dbReference>
<keyword evidence="3" id="KW-0411">Iron-sulfur</keyword>
<proteinExistence type="predicted"/>
<sequence>MWNYSEKVKDHFFHPRNARVVDNANAVGDVGSLSCGDALRLMLRVDPQTEIIEEAGFQTFGCGSAIASSSALTELIIGHTLTEAGQITNQQIADYLDGLPPEKMHCSVMGQEALRAAIAHFRGESLEEEHEEGKLICKCFGVDEGHIRRAVVNNGLTTLEEVINYTKAGGGCTACHEKIELALAAILAQQPPAPCQRRRPTMRTGKAWSIPSTNCARTFRPTAAT</sequence>
<dbReference type="InterPro" id="IPR007419">
    <property type="entry name" value="BFD-like_2Fe2S-bd_dom"/>
</dbReference>
<dbReference type="GO" id="GO:0016226">
    <property type="term" value="P:iron-sulfur cluster assembly"/>
    <property type="evidence" value="ECO:0007669"/>
    <property type="project" value="InterPro"/>
</dbReference>
<dbReference type="Pfam" id="PF01592">
    <property type="entry name" value="NifU_N"/>
    <property type="match status" value="1"/>
</dbReference>
<evidence type="ECO:0000313" key="7">
    <source>
        <dbReference type="Proteomes" id="UP000254545"/>
    </source>
</evidence>
<evidence type="ECO:0000259" key="5">
    <source>
        <dbReference type="Pfam" id="PF04324"/>
    </source>
</evidence>
<evidence type="ECO:0000256" key="1">
    <source>
        <dbReference type="ARBA" id="ARBA00022723"/>
    </source>
</evidence>
<dbReference type="GO" id="GO:0005506">
    <property type="term" value="F:iron ion binding"/>
    <property type="evidence" value="ECO:0007669"/>
    <property type="project" value="InterPro"/>
</dbReference>
<dbReference type="InterPro" id="IPR041854">
    <property type="entry name" value="BFD-like_2Fe2S-bd_dom_sf"/>
</dbReference>
<feature type="domain" description="BFD-like [2Fe-2S]-binding" evidence="5">
    <location>
        <begin position="135"/>
        <end position="183"/>
    </location>
</feature>
<name>A0A7H4MNH6_KLEVA</name>
<evidence type="ECO:0000256" key="2">
    <source>
        <dbReference type="ARBA" id="ARBA00023004"/>
    </source>
</evidence>
<accession>A0A7H4MNH6</accession>
<dbReference type="NCBIfam" id="TIGR02000">
    <property type="entry name" value="NifU_proper"/>
    <property type="match status" value="1"/>
</dbReference>